<keyword evidence="5" id="KW-1185">Reference proteome</keyword>
<keyword evidence="3" id="KW-0448">Lipopolysaccharide biosynthesis</keyword>
<dbReference type="EMBL" id="CP024923">
    <property type="protein sequence ID" value="ATY34213.1"/>
    <property type="molecule type" value="Genomic_DNA"/>
</dbReference>
<evidence type="ECO:0000256" key="2">
    <source>
        <dbReference type="ARBA" id="ARBA00022695"/>
    </source>
</evidence>
<dbReference type="InterPro" id="IPR003329">
    <property type="entry name" value="Cytidylyl_trans"/>
</dbReference>
<evidence type="ECO:0000256" key="1">
    <source>
        <dbReference type="ARBA" id="ARBA00022679"/>
    </source>
</evidence>
<keyword evidence="2 4" id="KW-0548">Nucleotidyltransferase</keyword>
<gene>
    <name evidence="4" type="ORF">CVN68_21485</name>
</gene>
<dbReference type="KEGG" id="sphc:CVN68_21485"/>
<dbReference type="InterPro" id="IPR029044">
    <property type="entry name" value="Nucleotide-diphossugar_trans"/>
</dbReference>
<dbReference type="Proteomes" id="UP000229081">
    <property type="component" value="Chromosome"/>
</dbReference>
<evidence type="ECO:0000256" key="3">
    <source>
        <dbReference type="ARBA" id="ARBA00022985"/>
    </source>
</evidence>
<dbReference type="OrthoDB" id="9815559at2"/>
<accession>A0A2K8MK22</accession>
<evidence type="ECO:0000313" key="5">
    <source>
        <dbReference type="Proteomes" id="UP000229081"/>
    </source>
</evidence>
<dbReference type="SUPFAM" id="SSF53448">
    <property type="entry name" value="Nucleotide-diphospho-sugar transferases"/>
    <property type="match status" value="1"/>
</dbReference>
<dbReference type="RefSeq" id="WP_100284002.1">
    <property type="nucleotide sequence ID" value="NZ_CP024923.1"/>
</dbReference>
<reference evidence="4 5" key="1">
    <citation type="submission" date="2017-11" db="EMBL/GenBank/DDBJ databases">
        <title>Complete genome sequence of Sphingomonas sp. Strain Cra20, a psychrotolerant potential plant growth promoting rhizobacteria.</title>
        <authorList>
            <person name="Luo Y."/>
        </authorList>
    </citation>
    <scope>NUCLEOTIDE SEQUENCE [LARGE SCALE GENOMIC DNA]</scope>
    <source>
        <strain evidence="4 5">Cra20</strain>
    </source>
</reference>
<dbReference type="PANTHER" id="PTHR42866">
    <property type="entry name" value="3-DEOXY-MANNO-OCTULOSONATE CYTIDYLYLTRANSFERASE"/>
    <property type="match status" value="1"/>
</dbReference>
<protein>
    <submittedName>
        <fullName evidence="4">3-deoxy-manno-octulosonate cytidylyltransferase</fullName>
    </submittedName>
</protein>
<dbReference type="NCBIfam" id="NF003950">
    <property type="entry name" value="PRK05450.1-3"/>
    <property type="match status" value="1"/>
</dbReference>
<sequence>MLKLVGGTGVAPRPAEAAIIIPARFASSRFPGKPLVPLLGAEGAAKTLLQRSWEAARAVGGVAEVWIATDDDRIAEVARGFGAQVVRTPADCANGTERCWAAVCEAGIHADIIVNFQGDSPLTPPPAVELLVDTLAAEPRISVATPMIRCSPLQVDRLTAEARLGRAGGTTVVFDGAGDALYFSKRVIPHIPERCRDAPIYFHLGVYAYTRAALAEYMRTPPSPLERVEGLEQLRFLHCGLAVRMVEISDPPGGLWEVNNPSDVVVVEAALAERRLV</sequence>
<dbReference type="Gene3D" id="3.90.550.10">
    <property type="entry name" value="Spore Coat Polysaccharide Biosynthesis Protein SpsA, Chain A"/>
    <property type="match status" value="1"/>
</dbReference>
<dbReference type="CDD" id="cd02517">
    <property type="entry name" value="CMP-KDO-Synthetase"/>
    <property type="match status" value="1"/>
</dbReference>
<dbReference type="GO" id="GO:0005829">
    <property type="term" value="C:cytosol"/>
    <property type="evidence" value="ECO:0007669"/>
    <property type="project" value="TreeGrafter"/>
</dbReference>
<dbReference type="InterPro" id="IPR004528">
    <property type="entry name" value="KdsB"/>
</dbReference>
<dbReference type="GO" id="GO:0009103">
    <property type="term" value="P:lipopolysaccharide biosynthetic process"/>
    <property type="evidence" value="ECO:0007669"/>
    <property type="project" value="UniProtKB-KW"/>
</dbReference>
<dbReference type="PANTHER" id="PTHR42866:SF2">
    <property type="entry name" value="3-DEOXY-MANNO-OCTULOSONATE CYTIDYLYLTRANSFERASE, MITOCHONDRIAL"/>
    <property type="match status" value="1"/>
</dbReference>
<organism evidence="4 5">
    <name type="scientific">Sphingomonas psychrotolerans</name>
    <dbReference type="NCBI Taxonomy" id="1327635"/>
    <lineage>
        <taxon>Bacteria</taxon>
        <taxon>Pseudomonadati</taxon>
        <taxon>Pseudomonadota</taxon>
        <taxon>Alphaproteobacteria</taxon>
        <taxon>Sphingomonadales</taxon>
        <taxon>Sphingomonadaceae</taxon>
        <taxon>Sphingomonas</taxon>
    </lineage>
</organism>
<keyword evidence="1 4" id="KW-0808">Transferase</keyword>
<proteinExistence type="predicted"/>
<dbReference type="NCBIfam" id="NF003952">
    <property type="entry name" value="PRK05450.1-5"/>
    <property type="match status" value="1"/>
</dbReference>
<dbReference type="AlphaFoldDB" id="A0A2K8MK22"/>
<dbReference type="GO" id="GO:0008690">
    <property type="term" value="F:3-deoxy-manno-octulosonate cytidylyltransferase activity"/>
    <property type="evidence" value="ECO:0007669"/>
    <property type="project" value="InterPro"/>
</dbReference>
<name>A0A2K8MK22_9SPHN</name>
<evidence type="ECO:0000313" key="4">
    <source>
        <dbReference type="EMBL" id="ATY34213.1"/>
    </source>
</evidence>
<dbReference type="Pfam" id="PF02348">
    <property type="entry name" value="CTP_transf_3"/>
    <property type="match status" value="1"/>
</dbReference>